<evidence type="ECO:0000256" key="2">
    <source>
        <dbReference type="ARBA" id="ARBA00022771"/>
    </source>
</evidence>
<dbReference type="Gene3D" id="3.30.40.10">
    <property type="entry name" value="Zinc/RING finger domain, C3HC4 (zinc finger)"/>
    <property type="match status" value="1"/>
</dbReference>
<organism evidence="6 7">
    <name type="scientific">Canna indica</name>
    <name type="common">Indian-shot</name>
    <dbReference type="NCBI Taxonomy" id="4628"/>
    <lineage>
        <taxon>Eukaryota</taxon>
        <taxon>Viridiplantae</taxon>
        <taxon>Streptophyta</taxon>
        <taxon>Embryophyta</taxon>
        <taxon>Tracheophyta</taxon>
        <taxon>Spermatophyta</taxon>
        <taxon>Magnoliopsida</taxon>
        <taxon>Liliopsida</taxon>
        <taxon>Zingiberales</taxon>
        <taxon>Cannaceae</taxon>
        <taxon>Canna</taxon>
    </lineage>
</organism>
<dbReference type="AlphaFoldDB" id="A0AAQ3L094"/>
<dbReference type="GO" id="GO:0061630">
    <property type="term" value="F:ubiquitin protein ligase activity"/>
    <property type="evidence" value="ECO:0007669"/>
    <property type="project" value="InterPro"/>
</dbReference>
<dbReference type="PANTHER" id="PTHR47094:SF1">
    <property type="entry name" value="RING-TYPE E3 UBIQUITIN TRANSFERASE"/>
    <property type="match status" value="1"/>
</dbReference>
<keyword evidence="3" id="KW-0862">Zinc</keyword>
<dbReference type="Proteomes" id="UP001327560">
    <property type="component" value="Chromosome 8"/>
</dbReference>
<reference evidence="6 7" key="1">
    <citation type="submission" date="2023-10" db="EMBL/GenBank/DDBJ databases">
        <title>Chromosome-scale genome assembly provides insights into flower coloration mechanisms of Canna indica.</title>
        <authorList>
            <person name="Li C."/>
        </authorList>
    </citation>
    <scope>NUCLEOTIDE SEQUENCE [LARGE SCALE GENOMIC DNA]</scope>
    <source>
        <tissue evidence="6">Flower</tissue>
    </source>
</reference>
<dbReference type="GO" id="GO:0008270">
    <property type="term" value="F:zinc ion binding"/>
    <property type="evidence" value="ECO:0007669"/>
    <property type="project" value="UniProtKB-KW"/>
</dbReference>
<evidence type="ECO:0000313" key="7">
    <source>
        <dbReference type="Proteomes" id="UP001327560"/>
    </source>
</evidence>
<evidence type="ECO:0000256" key="4">
    <source>
        <dbReference type="PROSITE-ProRule" id="PRU00175"/>
    </source>
</evidence>
<dbReference type="Pfam" id="PF13923">
    <property type="entry name" value="zf-C3HC4_2"/>
    <property type="match status" value="1"/>
</dbReference>
<evidence type="ECO:0000313" key="6">
    <source>
        <dbReference type="EMBL" id="WOL17950.1"/>
    </source>
</evidence>
<keyword evidence="2 4" id="KW-0863">Zinc-finger</keyword>
<dbReference type="GO" id="GO:0140082">
    <property type="term" value="F:SUMO-ubiquitin ligase activity"/>
    <property type="evidence" value="ECO:0007669"/>
    <property type="project" value="TreeGrafter"/>
</dbReference>
<dbReference type="InterPro" id="IPR017907">
    <property type="entry name" value="Znf_RING_CS"/>
</dbReference>
<dbReference type="SMART" id="SM00184">
    <property type="entry name" value="RING"/>
    <property type="match status" value="1"/>
</dbReference>
<dbReference type="InterPro" id="IPR049627">
    <property type="entry name" value="SLX8"/>
</dbReference>
<feature type="domain" description="RING-type" evidence="5">
    <location>
        <begin position="168"/>
        <end position="206"/>
    </location>
</feature>
<dbReference type="PANTHER" id="PTHR47094">
    <property type="entry name" value="ELFLESS, ISOFORM B"/>
    <property type="match status" value="1"/>
</dbReference>
<gene>
    <name evidence="6" type="ORF">Cni_G26743</name>
</gene>
<dbReference type="InterPro" id="IPR013083">
    <property type="entry name" value="Znf_RING/FYVE/PHD"/>
</dbReference>
<protein>
    <recommendedName>
        <fullName evidence="5">RING-type domain-containing protein</fullName>
    </recommendedName>
</protein>
<evidence type="ECO:0000259" key="5">
    <source>
        <dbReference type="PROSITE" id="PS50089"/>
    </source>
</evidence>
<name>A0AAQ3L094_9LILI</name>
<dbReference type="PROSITE" id="PS50089">
    <property type="entry name" value="ZF_RING_2"/>
    <property type="match status" value="1"/>
</dbReference>
<dbReference type="EMBL" id="CP136897">
    <property type="protein sequence ID" value="WOL17950.1"/>
    <property type="molecule type" value="Genomic_DNA"/>
</dbReference>
<evidence type="ECO:0000256" key="1">
    <source>
        <dbReference type="ARBA" id="ARBA00022723"/>
    </source>
</evidence>
<keyword evidence="1" id="KW-0479">Metal-binding</keyword>
<evidence type="ECO:0000256" key="3">
    <source>
        <dbReference type="ARBA" id="ARBA00022833"/>
    </source>
</evidence>
<keyword evidence="7" id="KW-1185">Reference proteome</keyword>
<proteinExistence type="predicted"/>
<accession>A0AAQ3L094</accession>
<sequence length="223" mass="24527">MTSVGPSGRVSKRHNRAKIVVDVELSLSTEHSGCVHPRVRRGTSVSISSQRIPTTEQQQGSAHPLCDSSNDLVIDLEAIDDEVQMLSSSRGFPPARDRSRRNRPVTVILDEELDTNSRRSGVSVELPSKRATINCELYPDSKEGKNAKGKNVMKSKSAQATEEPTFSCPVCMSTLVEASSTICGHIFCKSCITTSIKTQKKCPTCRKKLSLSQFHRVFFPTFA</sequence>
<dbReference type="SUPFAM" id="SSF57850">
    <property type="entry name" value="RING/U-box"/>
    <property type="match status" value="1"/>
</dbReference>
<dbReference type="PROSITE" id="PS00518">
    <property type="entry name" value="ZF_RING_1"/>
    <property type="match status" value="1"/>
</dbReference>
<dbReference type="GO" id="GO:0006511">
    <property type="term" value="P:ubiquitin-dependent protein catabolic process"/>
    <property type="evidence" value="ECO:0007669"/>
    <property type="project" value="TreeGrafter"/>
</dbReference>
<dbReference type="GO" id="GO:0032183">
    <property type="term" value="F:SUMO binding"/>
    <property type="evidence" value="ECO:0007669"/>
    <property type="project" value="TreeGrafter"/>
</dbReference>
<dbReference type="InterPro" id="IPR001841">
    <property type="entry name" value="Znf_RING"/>
</dbReference>
<dbReference type="GO" id="GO:0033768">
    <property type="term" value="C:SUMO-targeted ubiquitin ligase complex"/>
    <property type="evidence" value="ECO:0007669"/>
    <property type="project" value="TreeGrafter"/>
</dbReference>